<dbReference type="AlphaFoldDB" id="A0A381UK41"/>
<gene>
    <name evidence="3" type="ORF">METZ01_LOCUS80965</name>
</gene>
<evidence type="ECO:0000259" key="2">
    <source>
        <dbReference type="Pfam" id="PF07158"/>
    </source>
</evidence>
<sequence length="426" mass="44127">MDVATISLGALLITIILSCTSRIHVGFLAISLAWVVGVYIAGLSPNEVMSGFPTRLFLTLTGVTLLFSQAQANGTLDRIARRAVQYCRGNVGIIPIMFFGLAFVLASIGPGNIAATALVAPMAMAVAGQVGIPVFLVAIMVGNGANAGSLSPIAPTGIIVNEIMADVGLAGFELHTYLNNMVAHTVIAFVAYFLLGGWKLLGRYHNAKIAVPDSSESTSTESSFTQPHLITIGTIFVLIIGVVFFGVHIGLGAFGAAIVLSLLRVGDEVKAITIMPWRVIMMVCGVTVLISMLDKTGGLDLFTRLLAGMSTPESATAVIAFSTGFISIYSSTSGVVLPAMLPTVPGLVEQLGNVSPLAIASAMNVGGHLVDVSALSTLGALCLAAAPAGEDTRLLFNKLMAWGLSMTVVGAGVCYLLFTVLKINIG</sequence>
<evidence type="ECO:0000256" key="1">
    <source>
        <dbReference type="SAM" id="Phobius"/>
    </source>
</evidence>
<evidence type="ECO:0000313" key="3">
    <source>
        <dbReference type="EMBL" id="SVA28111.1"/>
    </source>
</evidence>
<dbReference type="Pfam" id="PF07158">
    <property type="entry name" value="MatC_N"/>
    <property type="match status" value="1"/>
</dbReference>
<feature type="transmembrane region" description="Helical" evidence="1">
    <location>
        <begin position="181"/>
        <end position="201"/>
    </location>
</feature>
<accession>A0A381UK41</accession>
<feature type="transmembrane region" description="Helical" evidence="1">
    <location>
        <begin position="399"/>
        <end position="421"/>
    </location>
</feature>
<proteinExistence type="predicted"/>
<feature type="domain" description="Dicarboxylate carrier MatC N-terminal" evidence="2">
    <location>
        <begin position="2"/>
        <end position="149"/>
    </location>
</feature>
<keyword evidence="1" id="KW-0472">Membrane</keyword>
<feature type="transmembrane region" description="Helical" evidence="1">
    <location>
        <begin position="92"/>
        <end position="111"/>
    </location>
</feature>
<dbReference type="EMBL" id="UINC01006534">
    <property type="protein sequence ID" value="SVA28111.1"/>
    <property type="molecule type" value="Genomic_DNA"/>
</dbReference>
<name>A0A381UK41_9ZZZZ</name>
<keyword evidence="1" id="KW-0812">Transmembrane</keyword>
<feature type="transmembrane region" description="Helical" evidence="1">
    <location>
        <begin position="235"/>
        <end position="263"/>
    </location>
</feature>
<organism evidence="3">
    <name type="scientific">marine metagenome</name>
    <dbReference type="NCBI Taxonomy" id="408172"/>
    <lineage>
        <taxon>unclassified sequences</taxon>
        <taxon>metagenomes</taxon>
        <taxon>ecological metagenomes</taxon>
    </lineage>
</organism>
<feature type="transmembrane region" description="Helical" evidence="1">
    <location>
        <begin position="28"/>
        <end position="44"/>
    </location>
</feature>
<feature type="transmembrane region" description="Helical" evidence="1">
    <location>
        <begin position="275"/>
        <end position="293"/>
    </location>
</feature>
<protein>
    <recommendedName>
        <fullName evidence="2">Dicarboxylate carrier MatC N-terminal domain-containing protein</fullName>
    </recommendedName>
</protein>
<keyword evidence="1" id="KW-1133">Transmembrane helix</keyword>
<reference evidence="3" key="1">
    <citation type="submission" date="2018-05" db="EMBL/GenBank/DDBJ databases">
        <authorList>
            <person name="Lanie J.A."/>
            <person name="Ng W.-L."/>
            <person name="Kazmierczak K.M."/>
            <person name="Andrzejewski T.M."/>
            <person name="Davidsen T.M."/>
            <person name="Wayne K.J."/>
            <person name="Tettelin H."/>
            <person name="Glass J.I."/>
            <person name="Rusch D."/>
            <person name="Podicherti R."/>
            <person name="Tsui H.-C.T."/>
            <person name="Winkler M.E."/>
        </authorList>
    </citation>
    <scope>NUCLEOTIDE SEQUENCE</scope>
</reference>
<feature type="transmembrane region" description="Helical" evidence="1">
    <location>
        <begin position="314"/>
        <end position="341"/>
    </location>
</feature>
<dbReference type="InterPro" id="IPR009827">
    <property type="entry name" value="MatC_N"/>
</dbReference>
<feature type="transmembrane region" description="Helical" evidence="1">
    <location>
        <begin position="118"/>
        <end position="141"/>
    </location>
</feature>
<feature type="transmembrane region" description="Helical" evidence="1">
    <location>
        <begin position="56"/>
        <end position="72"/>
    </location>
</feature>